<name>A0A836LXA6_ACIBA</name>
<accession>A0A836LXA6</accession>
<protein>
    <submittedName>
        <fullName evidence="1">Uncharacterized protein</fullName>
    </submittedName>
</protein>
<gene>
    <name evidence="1" type="ORF">J572_3974</name>
</gene>
<dbReference type="Proteomes" id="UP000027309">
    <property type="component" value="Unassembled WGS sequence"/>
</dbReference>
<comment type="caution">
    <text evidence="1">The sequence shown here is derived from an EMBL/GenBank/DDBJ whole genome shotgun (WGS) entry which is preliminary data.</text>
</comment>
<reference evidence="1 2" key="1">
    <citation type="submission" date="2014-04" db="EMBL/GenBank/DDBJ databases">
        <title>Comparative genomics and transcriptomics to identify genetic mechanisms underlying the emergence of carbapenem resistant Acinetobacter baumannii (CRAb).</title>
        <authorList>
            <person name="Harris A.D."/>
            <person name="Johnson K.J."/>
            <person name="George J."/>
            <person name="Nadendla S."/>
            <person name="Daugherty S.C."/>
            <person name="Parankush S."/>
            <person name="Sadzewicz L."/>
            <person name="Tallon L."/>
            <person name="Sengamalay N."/>
            <person name="Hazen T.H."/>
            <person name="Rasko D.A."/>
        </authorList>
    </citation>
    <scope>NUCLEOTIDE SEQUENCE [LARGE SCALE GENOMIC DNA]</scope>
    <source>
        <strain evidence="1 2">1499986</strain>
    </source>
</reference>
<dbReference type="AlphaFoldDB" id="A0A836LXA6"/>
<dbReference type="EMBL" id="JMOA01000113">
    <property type="protein sequence ID" value="KCX97212.1"/>
    <property type="molecule type" value="Genomic_DNA"/>
</dbReference>
<evidence type="ECO:0000313" key="2">
    <source>
        <dbReference type="Proteomes" id="UP000027309"/>
    </source>
</evidence>
<proteinExistence type="predicted"/>
<evidence type="ECO:0000313" key="1">
    <source>
        <dbReference type="EMBL" id="KCX97212.1"/>
    </source>
</evidence>
<organism evidence="1 2">
    <name type="scientific">Acinetobacter baumannii 1499986</name>
    <dbReference type="NCBI Taxonomy" id="1310673"/>
    <lineage>
        <taxon>Bacteria</taxon>
        <taxon>Pseudomonadati</taxon>
        <taxon>Pseudomonadota</taxon>
        <taxon>Gammaproteobacteria</taxon>
        <taxon>Moraxellales</taxon>
        <taxon>Moraxellaceae</taxon>
        <taxon>Acinetobacter</taxon>
        <taxon>Acinetobacter calcoaceticus/baumannii complex</taxon>
    </lineage>
</organism>
<dbReference type="RefSeq" id="WP_031980228.1">
    <property type="nucleotide sequence ID" value="NZ_JMOA01000113.1"/>
</dbReference>
<sequence>MSYTTVLAVYPNEKFEELFELRNAWGTAPVIWDVMAQKYLNKSNFMVCGNELWPLWKDKKIPAVHRAVHLITFDRAYIEKKDFQRASADIRTFLSDFPLTANRVNHWNEIADYLDTNPDVPAIGFHMTSVTENLFQGDWNEEKDDYDAPDWSKFYSVYSSLMEEA</sequence>